<feature type="transmembrane region" description="Helical" evidence="6">
    <location>
        <begin position="21"/>
        <end position="42"/>
    </location>
</feature>
<dbReference type="GO" id="GO:0022857">
    <property type="term" value="F:transmembrane transporter activity"/>
    <property type="evidence" value="ECO:0007669"/>
    <property type="project" value="TreeGrafter"/>
</dbReference>
<evidence type="ECO:0000256" key="5">
    <source>
        <dbReference type="ARBA" id="ARBA00023136"/>
    </source>
</evidence>
<accession>A0A6C0R882</accession>
<evidence type="ECO:0000256" key="6">
    <source>
        <dbReference type="SAM" id="Phobius"/>
    </source>
</evidence>
<dbReference type="InterPro" id="IPR025857">
    <property type="entry name" value="MacB_PCD"/>
</dbReference>
<feature type="transmembrane region" description="Helical" evidence="6">
    <location>
        <begin position="666"/>
        <end position="690"/>
    </location>
</feature>
<keyword evidence="3 6" id="KW-0812">Transmembrane</keyword>
<keyword evidence="10" id="KW-1185">Reference proteome</keyword>
<dbReference type="Proteomes" id="UP000474630">
    <property type="component" value="Chromosome"/>
</dbReference>
<evidence type="ECO:0000256" key="4">
    <source>
        <dbReference type="ARBA" id="ARBA00022989"/>
    </source>
</evidence>
<evidence type="ECO:0000259" key="8">
    <source>
        <dbReference type="Pfam" id="PF12704"/>
    </source>
</evidence>
<keyword evidence="2" id="KW-1003">Cell membrane</keyword>
<feature type="transmembrane region" description="Helical" evidence="6">
    <location>
        <begin position="419"/>
        <end position="442"/>
    </location>
</feature>
<gene>
    <name evidence="9" type="ORF">G0Q07_02110</name>
</gene>
<evidence type="ECO:0000313" key="9">
    <source>
        <dbReference type="EMBL" id="QIA06594.1"/>
    </source>
</evidence>
<dbReference type="PANTHER" id="PTHR30572">
    <property type="entry name" value="MEMBRANE COMPONENT OF TRANSPORTER-RELATED"/>
    <property type="match status" value="1"/>
</dbReference>
<evidence type="ECO:0000256" key="3">
    <source>
        <dbReference type="ARBA" id="ARBA00022692"/>
    </source>
</evidence>
<dbReference type="Pfam" id="PF12704">
    <property type="entry name" value="MacB_PCD"/>
    <property type="match status" value="1"/>
</dbReference>
<organism evidence="9 10">
    <name type="scientific">Draconibacterium halophilum</name>
    <dbReference type="NCBI Taxonomy" id="2706887"/>
    <lineage>
        <taxon>Bacteria</taxon>
        <taxon>Pseudomonadati</taxon>
        <taxon>Bacteroidota</taxon>
        <taxon>Bacteroidia</taxon>
        <taxon>Marinilabiliales</taxon>
        <taxon>Prolixibacteraceae</taxon>
        <taxon>Draconibacterium</taxon>
    </lineage>
</organism>
<dbReference type="InterPro" id="IPR050250">
    <property type="entry name" value="Macrolide_Exporter_MacB"/>
</dbReference>
<feature type="transmembrane region" description="Helical" evidence="6">
    <location>
        <begin position="282"/>
        <end position="302"/>
    </location>
</feature>
<keyword evidence="4 6" id="KW-1133">Transmembrane helix</keyword>
<feature type="domain" description="ABC3 transporter permease C-terminal" evidence="7">
    <location>
        <begin position="289"/>
        <end position="399"/>
    </location>
</feature>
<reference evidence="9 10" key="1">
    <citation type="submission" date="2020-02" db="EMBL/GenBank/DDBJ databases">
        <title>Genome sequencing for Draconibacterium sp. strain M1.</title>
        <authorList>
            <person name="Park S.-J."/>
        </authorList>
    </citation>
    <scope>NUCLEOTIDE SEQUENCE [LARGE SCALE GENOMIC DNA]</scope>
    <source>
        <strain evidence="9 10">M1</strain>
    </source>
</reference>
<evidence type="ECO:0000256" key="2">
    <source>
        <dbReference type="ARBA" id="ARBA00022475"/>
    </source>
</evidence>
<evidence type="ECO:0000313" key="10">
    <source>
        <dbReference type="Proteomes" id="UP000474630"/>
    </source>
</evidence>
<dbReference type="KEGG" id="drc:G0Q07_02110"/>
<protein>
    <submittedName>
        <fullName evidence="9">FtsX-like permease family protein</fullName>
    </submittedName>
</protein>
<comment type="subcellular location">
    <subcellularLocation>
        <location evidence="1">Cell membrane</location>
        <topology evidence="1">Multi-pass membrane protein</topology>
    </subcellularLocation>
</comment>
<evidence type="ECO:0000259" key="7">
    <source>
        <dbReference type="Pfam" id="PF02687"/>
    </source>
</evidence>
<sequence length="789" mass="88621">MFKQEMKQIVRGLRRQVATSTMNIFGLVIGFTFVILVGIYAFSEMNFDRFHENREAIYRVELSLPDLDLCTTPGIMSSWIKGNIPGVVHSTRILNDEEGGMTERNIVYNQTKYKVDNPLVVDADFFSMFSFGILSGEVRSFYTDKYSVALSKSLAGRVFGKENPIGKTIEYKGEMFTVRAIMDEIPQNSSIRFDMLLPAANMPGYVTTGWGNNTVHTFFQADEFSTYDQLQQKLSNGMIAVFNSLGAPEVAKSRSYHLNPLAKIYYSPNSHDNLCAHGNRKITLMLLTLVLIVLLIALLNYANTILSRATESIKKIGIRSVNGSSRANNVRFLVYQAIVPSTIAVIFAFIISYLLKNILGNFLNISIPDLKFSYFLIALSVGILTGIVVGLFPALKFTSYKITSSLKESNNAGRKLNRLGNVFSIAQFAASIVLIISVFTIYKQMNFVFSESRKNLAGGAVIYMPVANRSPQTAPNIKLIEETLKQLPEIKNVSTSLHMPGDEHYSDFRIPLLKNGEEMVISTYRNMVGVDYPDVMDFEIAEGRFFDSDIKSDYMSYIVNESLINKYNIDDISKVTLDGAPIIGVIKDFHYNSLHNTIEPLAICYEESYQSRIVIKLASANTSLTETIKKIINTTDKIDNAAITDVYFLDQHIAKLYEKEIQVSNILFALALFSILISGMGLFSMSMLISKMRTKEIGIRKVNGAKISEILAMLNKDFIKWVAIAFVVACPIAYYAMNKWLENFAYKTTLSWWIFALAGVLALGIALLTVSWQSWRAATRNPVEALRYE</sequence>
<name>A0A6C0R882_9BACT</name>
<dbReference type="AlphaFoldDB" id="A0A6C0R882"/>
<proteinExistence type="predicted"/>
<feature type="domain" description="MacB-like periplasmic core" evidence="8">
    <location>
        <begin position="20"/>
        <end position="235"/>
    </location>
</feature>
<keyword evidence="5 6" id="KW-0472">Membrane</keyword>
<feature type="transmembrane region" description="Helical" evidence="6">
    <location>
        <begin position="332"/>
        <end position="355"/>
    </location>
</feature>
<feature type="transmembrane region" description="Helical" evidence="6">
    <location>
        <begin position="749"/>
        <end position="770"/>
    </location>
</feature>
<dbReference type="Pfam" id="PF02687">
    <property type="entry name" value="FtsX"/>
    <property type="match status" value="2"/>
</dbReference>
<dbReference type="GO" id="GO:0005886">
    <property type="term" value="C:plasma membrane"/>
    <property type="evidence" value="ECO:0007669"/>
    <property type="project" value="UniProtKB-SubCell"/>
</dbReference>
<dbReference type="EMBL" id="CP048409">
    <property type="protein sequence ID" value="QIA06594.1"/>
    <property type="molecule type" value="Genomic_DNA"/>
</dbReference>
<feature type="transmembrane region" description="Helical" evidence="6">
    <location>
        <begin position="718"/>
        <end position="737"/>
    </location>
</feature>
<feature type="domain" description="ABC3 transporter permease C-terminal" evidence="7">
    <location>
        <begin position="669"/>
        <end position="782"/>
    </location>
</feature>
<dbReference type="InterPro" id="IPR003838">
    <property type="entry name" value="ABC3_permease_C"/>
</dbReference>
<evidence type="ECO:0000256" key="1">
    <source>
        <dbReference type="ARBA" id="ARBA00004651"/>
    </source>
</evidence>
<feature type="transmembrane region" description="Helical" evidence="6">
    <location>
        <begin position="375"/>
        <end position="398"/>
    </location>
</feature>
<dbReference type="PANTHER" id="PTHR30572:SF18">
    <property type="entry name" value="ABC-TYPE MACROLIDE FAMILY EXPORT SYSTEM PERMEASE COMPONENT 2"/>
    <property type="match status" value="1"/>
</dbReference>
<dbReference type="RefSeq" id="WP_163344525.1">
    <property type="nucleotide sequence ID" value="NZ_CP048409.1"/>
</dbReference>